<sequence>MWSQDHLSTVQKYTEGSGFFVIEICCKGFLDDREYKNVSPYTLSEYKRISNEFHKFCVDREIVGVTDITPASLKQYFIFCQKERSNNAVTLNHKLINLRAFFHYLQKDVELFTENNNPIRKISKFKTDVRIEVFTDEHIKLMLGYFRRLKYRDKSFYSYRDSTVT</sequence>
<feature type="domain" description="Core-binding (CB)" evidence="3">
    <location>
        <begin position="24"/>
        <end position="106"/>
    </location>
</feature>
<evidence type="ECO:0000313" key="5">
    <source>
        <dbReference type="Proteomes" id="UP001597079"/>
    </source>
</evidence>
<dbReference type="Proteomes" id="UP001597079">
    <property type="component" value="Unassembled WGS sequence"/>
</dbReference>
<dbReference type="PROSITE" id="PS51900">
    <property type="entry name" value="CB"/>
    <property type="match status" value="1"/>
</dbReference>
<reference evidence="5" key="1">
    <citation type="journal article" date="2019" name="Int. J. Syst. Evol. Microbiol.">
        <title>The Global Catalogue of Microorganisms (GCM) 10K type strain sequencing project: providing services to taxonomists for standard genome sequencing and annotation.</title>
        <authorList>
            <consortium name="The Broad Institute Genomics Platform"/>
            <consortium name="The Broad Institute Genome Sequencing Center for Infectious Disease"/>
            <person name="Wu L."/>
            <person name="Ma J."/>
        </authorList>
    </citation>
    <scope>NUCLEOTIDE SEQUENCE [LARGE SCALE GENOMIC DNA]</scope>
    <source>
        <strain evidence="5">CGMCC 1.12286</strain>
    </source>
</reference>
<gene>
    <name evidence="4" type="ORF">ACFSB2_17290</name>
</gene>
<dbReference type="InterPro" id="IPR011010">
    <property type="entry name" value="DNA_brk_join_enz"/>
</dbReference>
<keyword evidence="1 2" id="KW-0238">DNA-binding</keyword>
<evidence type="ECO:0000313" key="4">
    <source>
        <dbReference type="EMBL" id="MFD1676455.1"/>
    </source>
</evidence>
<evidence type="ECO:0000256" key="2">
    <source>
        <dbReference type="PROSITE-ProRule" id="PRU01248"/>
    </source>
</evidence>
<dbReference type="EMBL" id="JBHUCX010000065">
    <property type="protein sequence ID" value="MFD1676455.1"/>
    <property type="molecule type" value="Genomic_DNA"/>
</dbReference>
<dbReference type="InterPro" id="IPR044068">
    <property type="entry name" value="CB"/>
</dbReference>
<dbReference type="Gene3D" id="1.10.150.130">
    <property type="match status" value="1"/>
</dbReference>
<name>A0ABW4JL26_9BACL</name>
<evidence type="ECO:0000256" key="1">
    <source>
        <dbReference type="ARBA" id="ARBA00023125"/>
    </source>
</evidence>
<dbReference type="InterPro" id="IPR004107">
    <property type="entry name" value="Integrase_SAM-like_N"/>
</dbReference>
<organism evidence="4 5">
    <name type="scientific">Alicyclobacillus fodiniaquatilis</name>
    <dbReference type="NCBI Taxonomy" id="1661150"/>
    <lineage>
        <taxon>Bacteria</taxon>
        <taxon>Bacillati</taxon>
        <taxon>Bacillota</taxon>
        <taxon>Bacilli</taxon>
        <taxon>Bacillales</taxon>
        <taxon>Alicyclobacillaceae</taxon>
        <taxon>Alicyclobacillus</taxon>
    </lineage>
</organism>
<proteinExistence type="predicted"/>
<keyword evidence="5" id="KW-1185">Reference proteome</keyword>
<dbReference type="Pfam" id="PF02899">
    <property type="entry name" value="Phage_int_SAM_1"/>
    <property type="match status" value="1"/>
</dbReference>
<protein>
    <submittedName>
        <fullName evidence="4">Site-specific integrase</fullName>
    </submittedName>
</protein>
<evidence type="ECO:0000259" key="3">
    <source>
        <dbReference type="PROSITE" id="PS51900"/>
    </source>
</evidence>
<dbReference type="RefSeq" id="WP_377944357.1">
    <property type="nucleotide sequence ID" value="NZ_JBHUCX010000065.1"/>
</dbReference>
<accession>A0ABW4JL26</accession>
<comment type="caution">
    <text evidence="4">The sequence shown here is derived from an EMBL/GenBank/DDBJ whole genome shotgun (WGS) entry which is preliminary data.</text>
</comment>
<dbReference type="SUPFAM" id="SSF56349">
    <property type="entry name" value="DNA breaking-rejoining enzymes"/>
    <property type="match status" value="1"/>
</dbReference>
<dbReference type="InterPro" id="IPR010998">
    <property type="entry name" value="Integrase_recombinase_N"/>
</dbReference>